<dbReference type="PANTHER" id="PTHR22901">
    <property type="entry name" value="SIALATE O-ACETYLESTERASE"/>
    <property type="match status" value="1"/>
</dbReference>
<dbReference type="STRING" id="1940790.L21SP3_00257"/>
<evidence type="ECO:0000313" key="3">
    <source>
        <dbReference type="Proteomes" id="UP000188273"/>
    </source>
</evidence>
<dbReference type="Proteomes" id="UP000188273">
    <property type="component" value="Chromosome"/>
</dbReference>
<organism evidence="2 3">
    <name type="scientific">Sedimentisphaera cyanobacteriorum</name>
    <dbReference type="NCBI Taxonomy" id="1940790"/>
    <lineage>
        <taxon>Bacteria</taxon>
        <taxon>Pseudomonadati</taxon>
        <taxon>Planctomycetota</taxon>
        <taxon>Phycisphaerae</taxon>
        <taxon>Sedimentisphaerales</taxon>
        <taxon>Sedimentisphaeraceae</taxon>
        <taxon>Sedimentisphaera</taxon>
    </lineage>
</organism>
<dbReference type="Gene3D" id="3.40.50.1110">
    <property type="entry name" value="SGNH hydrolase"/>
    <property type="match status" value="1"/>
</dbReference>
<sequence precursor="true">MRCIFILFSVIFSSAMAEISLPSMFSNGMIIQADSSVPVWGKAPAYEKVEIKGSWMGMAKMTRADSEGEWKTNIKTPEASRDTLELTVTTGAGEFKAIKNVLAGEVWLCCGDENMQMPVSMAMNAEAEIENADRPEIRFFTPPESISAAPKEEVAGKWKAANRMNTGSFSAAAYYFADHLFDQLRRPVGIISATCASSSAEAWISKETITSSRKMLDVVKKYPKLEDYGRKKIEFSEEFKQWLETEEGQRPTEPSYLDYTDLPSATYNSTLSPLAPYRIKGAFFFQADANLQRAYQYRFILGLLIEDWREKWDVPQLPVYAVQPQIDGYSDEKLKFMPEFWESQIDVTQKYQNTAPIVCYDVDKDNRQELGRRFSVTALAYNYGLPDTPHKGPTYVRKRIEGNELRIFFDNVGRGLTTQSFGAVEGFEIAGIDRVYHPANAIIERNTILLSAPEVEQPVAARYGWNLTSENEKLPNLENRYDYPAQPFRTSRWKYITRD</sequence>
<reference evidence="3" key="1">
    <citation type="submission" date="2017-02" db="EMBL/GenBank/DDBJ databases">
        <title>Comparative genomics and description of representatives of a novel lineage of planctomycetes thriving in anoxic sediments.</title>
        <authorList>
            <person name="Spring S."/>
            <person name="Bunk B."/>
            <person name="Sproer C."/>
            <person name="Klenk H.-P."/>
        </authorList>
    </citation>
    <scope>NUCLEOTIDE SEQUENCE [LARGE SCALE GENOMIC DNA]</scope>
    <source>
        <strain evidence="3">L21-RPul-D3</strain>
    </source>
</reference>
<protein>
    <recommendedName>
        <fullName evidence="4">Sialate O-acetylesterase domain-containing protein</fullName>
    </recommendedName>
</protein>
<name>A0A1Q2HMN3_9BACT</name>
<keyword evidence="1" id="KW-0732">Signal</keyword>
<feature type="signal peptide" evidence="1">
    <location>
        <begin position="1"/>
        <end position="17"/>
    </location>
</feature>
<keyword evidence="3" id="KW-1185">Reference proteome</keyword>
<dbReference type="SUPFAM" id="SSF52266">
    <property type="entry name" value="SGNH hydrolase"/>
    <property type="match status" value="1"/>
</dbReference>
<dbReference type="GO" id="GO:0005975">
    <property type="term" value="P:carbohydrate metabolic process"/>
    <property type="evidence" value="ECO:0007669"/>
    <property type="project" value="TreeGrafter"/>
</dbReference>
<accession>A0A1Q2HMN3</accession>
<evidence type="ECO:0008006" key="4">
    <source>
        <dbReference type="Google" id="ProtNLM"/>
    </source>
</evidence>
<proteinExistence type="predicted"/>
<evidence type="ECO:0000256" key="1">
    <source>
        <dbReference type="SAM" id="SignalP"/>
    </source>
</evidence>
<dbReference type="InterPro" id="IPR036514">
    <property type="entry name" value="SGNH_hydro_sf"/>
</dbReference>
<gene>
    <name evidence="2" type="ORF">L21SP3_00257</name>
</gene>
<dbReference type="EMBL" id="CP019633">
    <property type="protein sequence ID" value="AQQ08476.1"/>
    <property type="molecule type" value="Genomic_DNA"/>
</dbReference>
<dbReference type="OrthoDB" id="9795554at2"/>
<dbReference type="RefSeq" id="WP_077538795.1">
    <property type="nucleotide sequence ID" value="NZ_CP019633.1"/>
</dbReference>
<dbReference type="PANTHER" id="PTHR22901:SF0">
    <property type="entry name" value="SIALATE O-ACETYLESTERASE"/>
    <property type="match status" value="1"/>
</dbReference>
<dbReference type="GO" id="GO:0001681">
    <property type="term" value="F:sialate O-acetylesterase activity"/>
    <property type="evidence" value="ECO:0007669"/>
    <property type="project" value="InterPro"/>
</dbReference>
<dbReference type="AlphaFoldDB" id="A0A1Q2HMN3"/>
<feature type="chain" id="PRO_5013338049" description="Sialate O-acetylesterase domain-containing protein" evidence="1">
    <location>
        <begin position="18"/>
        <end position="499"/>
    </location>
</feature>
<evidence type="ECO:0000313" key="2">
    <source>
        <dbReference type="EMBL" id="AQQ08476.1"/>
    </source>
</evidence>
<dbReference type="InterPro" id="IPR039329">
    <property type="entry name" value="SIAE"/>
</dbReference>
<dbReference type="KEGG" id="pbu:L21SP3_00257"/>